<feature type="domain" description="Bacterial sugar transferase" evidence="10">
    <location>
        <begin position="38"/>
        <end position="226"/>
    </location>
</feature>
<evidence type="ECO:0000256" key="6">
    <source>
        <dbReference type="ARBA" id="ARBA00022989"/>
    </source>
</evidence>
<dbReference type="OrthoDB" id="9808602at2"/>
<comment type="subcellular location">
    <subcellularLocation>
        <location evidence="1">Cell membrane</location>
    </subcellularLocation>
</comment>
<keyword evidence="7 9" id="KW-0472">Membrane</keyword>
<accession>A0A1H2W6Q3</accession>
<evidence type="ECO:0000259" key="10">
    <source>
        <dbReference type="Pfam" id="PF02397"/>
    </source>
</evidence>
<protein>
    <submittedName>
        <fullName evidence="11">Sugar transferase involved in LPS biosynthesis (Colanic, teichoic acid)</fullName>
    </submittedName>
</protein>
<dbReference type="PANTHER" id="PTHR30576:SF4">
    <property type="entry name" value="UNDECAPRENYL-PHOSPHATE GALACTOSE PHOSPHOTRANSFERASE"/>
    <property type="match status" value="1"/>
</dbReference>
<dbReference type="AlphaFoldDB" id="A0A1H2W6Q3"/>
<keyword evidence="8" id="KW-0270">Exopolysaccharide synthesis</keyword>
<evidence type="ECO:0000256" key="2">
    <source>
        <dbReference type="ARBA" id="ARBA00006464"/>
    </source>
</evidence>
<keyword evidence="12" id="KW-1185">Reference proteome</keyword>
<evidence type="ECO:0000313" key="11">
    <source>
        <dbReference type="EMBL" id="SDW76126.1"/>
    </source>
</evidence>
<feature type="transmembrane region" description="Helical" evidence="9">
    <location>
        <begin position="43"/>
        <end position="66"/>
    </location>
</feature>
<evidence type="ECO:0000256" key="3">
    <source>
        <dbReference type="ARBA" id="ARBA00022475"/>
    </source>
</evidence>
<evidence type="ECO:0000313" key="12">
    <source>
        <dbReference type="Proteomes" id="UP000199441"/>
    </source>
</evidence>
<evidence type="ECO:0000256" key="5">
    <source>
        <dbReference type="ARBA" id="ARBA00022692"/>
    </source>
</evidence>
<sequence length="231" mass="26319">MDARATNHFKDAQPVGACGQSTPPAQQSKRAWYRGGWKRRLDIFLVVLTSPISVPLILVSALLVVLDGGPAFYAQPRVGQGGRMFRLLKLRTMRVRAEQQLMEILMQDPKAAMEWQTTHKLRFDPRITRIGRFLRATSLDELPQLWNVLRGDMSLVGPRPILREQIIMYAGTAYFKFRPGLTGPWQVFGRNDQSFTARAKYDALYERQHGFLYDLSLIARTVGVVLWGTGR</sequence>
<dbReference type="InterPro" id="IPR003362">
    <property type="entry name" value="Bact_transf"/>
</dbReference>
<keyword evidence="4 11" id="KW-0808">Transferase</keyword>
<dbReference type="Proteomes" id="UP000199441">
    <property type="component" value="Unassembled WGS sequence"/>
</dbReference>
<dbReference type="GO" id="GO:0000271">
    <property type="term" value="P:polysaccharide biosynthetic process"/>
    <property type="evidence" value="ECO:0007669"/>
    <property type="project" value="UniProtKB-KW"/>
</dbReference>
<dbReference type="EMBL" id="FNOI01000002">
    <property type="protein sequence ID" value="SDW76126.1"/>
    <property type="molecule type" value="Genomic_DNA"/>
</dbReference>
<gene>
    <name evidence="11" type="ORF">SAMN04488001_1734</name>
</gene>
<dbReference type="STRING" id="670155.SAMN04488001_1734"/>
<dbReference type="GO" id="GO:0016780">
    <property type="term" value="F:phosphotransferase activity, for other substituted phosphate groups"/>
    <property type="evidence" value="ECO:0007669"/>
    <property type="project" value="TreeGrafter"/>
</dbReference>
<reference evidence="12" key="1">
    <citation type="submission" date="2016-10" db="EMBL/GenBank/DDBJ databases">
        <authorList>
            <person name="Varghese N."/>
            <person name="Submissions S."/>
        </authorList>
    </citation>
    <scope>NUCLEOTIDE SEQUENCE [LARGE SCALE GENOMIC DNA]</scope>
    <source>
        <strain evidence="12">DSM 26922</strain>
    </source>
</reference>
<name>A0A1H2W6Q3_9RHOB</name>
<proteinExistence type="inferred from homology"/>
<comment type="similarity">
    <text evidence="2">Belongs to the bacterial sugar transferase family.</text>
</comment>
<evidence type="ECO:0000256" key="1">
    <source>
        <dbReference type="ARBA" id="ARBA00004236"/>
    </source>
</evidence>
<evidence type="ECO:0000256" key="8">
    <source>
        <dbReference type="ARBA" id="ARBA00023169"/>
    </source>
</evidence>
<keyword evidence="5 9" id="KW-0812">Transmembrane</keyword>
<keyword evidence="6 9" id="KW-1133">Transmembrane helix</keyword>
<evidence type="ECO:0000256" key="4">
    <source>
        <dbReference type="ARBA" id="ARBA00022679"/>
    </source>
</evidence>
<dbReference type="Pfam" id="PF02397">
    <property type="entry name" value="Bac_transf"/>
    <property type="match status" value="1"/>
</dbReference>
<dbReference type="PANTHER" id="PTHR30576">
    <property type="entry name" value="COLANIC BIOSYNTHESIS UDP-GLUCOSE LIPID CARRIER TRANSFERASE"/>
    <property type="match status" value="1"/>
</dbReference>
<dbReference type="GO" id="GO:0005886">
    <property type="term" value="C:plasma membrane"/>
    <property type="evidence" value="ECO:0007669"/>
    <property type="project" value="UniProtKB-SubCell"/>
</dbReference>
<keyword evidence="3" id="KW-1003">Cell membrane</keyword>
<evidence type="ECO:0000256" key="9">
    <source>
        <dbReference type="SAM" id="Phobius"/>
    </source>
</evidence>
<evidence type="ECO:0000256" key="7">
    <source>
        <dbReference type="ARBA" id="ARBA00023136"/>
    </source>
</evidence>
<organism evidence="11 12">
    <name type="scientific">Litoreibacter albidus</name>
    <dbReference type="NCBI Taxonomy" id="670155"/>
    <lineage>
        <taxon>Bacteria</taxon>
        <taxon>Pseudomonadati</taxon>
        <taxon>Pseudomonadota</taxon>
        <taxon>Alphaproteobacteria</taxon>
        <taxon>Rhodobacterales</taxon>
        <taxon>Roseobacteraceae</taxon>
        <taxon>Litoreibacter</taxon>
    </lineage>
</organism>